<dbReference type="HOGENOM" id="CLU_1923085_0_0_10"/>
<proteinExistence type="predicted"/>
<dbReference type="EMBL" id="AANC01000003">
    <property type="protein sequence ID" value="EAQ50109.1"/>
    <property type="molecule type" value="Genomic_DNA"/>
</dbReference>
<dbReference type="RefSeq" id="WP_009779018.1">
    <property type="nucleotide sequence ID" value="NZ_CH672395.1"/>
</dbReference>
<dbReference type="InterPro" id="IPR038312">
    <property type="entry name" value="DUF5063_sf"/>
</dbReference>
<evidence type="ECO:0000313" key="1">
    <source>
        <dbReference type="EMBL" id="EAQ50109.1"/>
    </source>
</evidence>
<accession>A3XK11</accession>
<keyword evidence="2" id="KW-1185">Reference proteome</keyword>
<gene>
    <name evidence="1" type="ORF">MED217_03125</name>
</gene>
<dbReference type="AlphaFoldDB" id="A3XK11"/>
<sequence length="151" mass="17724">MESFLQLIHQITKYGSEPVADPNKLVSLKKSLGDLYALYLNLNSNFDEQLYKEVQRLDYAEVYAYVKVNFPEFGWYRSSTISFKTDQDPELLEEDAIDDLTDLIIDLSEVAWRLKNTSLNDGLWYFNTLMKIHSEAHLINLIRYLKAFENQ</sequence>
<dbReference type="STRING" id="398720.MED217_03125"/>
<dbReference type="Proteomes" id="UP000001601">
    <property type="component" value="Unassembled WGS sequence"/>
</dbReference>
<evidence type="ECO:0008006" key="3">
    <source>
        <dbReference type="Google" id="ProtNLM"/>
    </source>
</evidence>
<dbReference type="eggNOG" id="ENOG5032VID">
    <property type="taxonomic scope" value="Bacteria"/>
</dbReference>
<evidence type="ECO:0000313" key="2">
    <source>
        <dbReference type="Proteomes" id="UP000001601"/>
    </source>
</evidence>
<organism evidence="1 2">
    <name type="scientific">Leeuwenhoekiella blandensis (strain CECT 7118 / CCUG 51940 / KCTC 22103 / MED217)</name>
    <name type="common">Flavobacterium sp. (strain MED217)</name>
    <dbReference type="NCBI Taxonomy" id="398720"/>
    <lineage>
        <taxon>Bacteria</taxon>
        <taxon>Pseudomonadati</taxon>
        <taxon>Bacteroidota</taxon>
        <taxon>Flavobacteriia</taxon>
        <taxon>Flavobacteriales</taxon>
        <taxon>Flavobacteriaceae</taxon>
        <taxon>Leeuwenhoekiella</taxon>
    </lineage>
</organism>
<dbReference type="Gene3D" id="1.20.120.1550">
    <property type="entry name" value="Protein of unknown function DUF5063"/>
    <property type="match status" value="1"/>
</dbReference>
<protein>
    <recommendedName>
        <fullName evidence="3">DUF5063 domain-containing protein</fullName>
    </recommendedName>
</protein>
<reference evidence="1 2" key="1">
    <citation type="journal article" date="2007" name="Nature">
        <title>Light stimulates growth of proteorhodopsin-containing marine Flavobacteria.</title>
        <authorList>
            <person name="Gomez-Consarnau L."/>
            <person name="Gonzalez J.M."/>
            <person name="Coll-Llado M."/>
            <person name="Gourdon P."/>
            <person name="Pascher T."/>
            <person name="Neutze R."/>
            <person name="Pedros-Alio C."/>
            <person name="Pinhassi J."/>
        </authorList>
    </citation>
    <scope>NUCLEOTIDE SEQUENCE [LARGE SCALE GENOMIC DNA]</scope>
    <source>
        <strain evidence="1 2">MED217</strain>
    </source>
</reference>
<name>A3XK11_LEEBM</name>
<dbReference type="OrthoDB" id="982068at2"/>
<comment type="caution">
    <text evidence="1">The sequence shown here is derived from an EMBL/GenBank/DDBJ whole genome shotgun (WGS) entry which is preliminary data.</text>
</comment>